<accession>A0A0W8F0H3</accession>
<sequence length="53" mass="5821">MSPVDIGGRLPGHVFPARLPVMQARFCRLRPAGDTHTLMTTFLNVSAHPLSLH</sequence>
<organism evidence="1">
    <name type="scientific">hydrocarbon metagenome</name>
    <dbReference type="NCBI Taxonomy" id="938273"/>
    <lineage>
        <taxon>unclassified sequences</taxon>
        <taxon>metagenomes</taxon>
        <taxon>ecological metagenomes</taxon>
    </lineage>
</organism>
<gene>
    <name evidence="1" type="ORF">ASZ90_015953</name>
</gene>
<protein>
    <submittedName>
        <fullName evidence="1">Uncharacterized protein</fullName>
    </submittedName>
</protein>
<name>A0A0W8F0H3_9ZZZZ</name>
<proteinExistence type="predicted"/>
<evidence type="ECO:0000313" key="1">
    <source>
        <dbReference type="EMBL" id="KUG14410.1"/>
    </source>
</evidence>
<reference evidence="1" key="1">
    <citation type="journal article" date="2015" name="Proc. Natl. Acad. Sci. U.S.A.">
        <title>Networks of energetic and metabolic interactions define dynamics in microbial communities.</title>
        <authorList>
            <person name="Embree M."/>
            <person name="Liu J.K."/>
            <person name="Al-Bassam M.M."/>
            <person name="Zengler K."/>
        </authorList>
    </citation>
    <scope>NUCLEOTIDE SEQUENCE</scope>
</reference>
<dbReference type="AlphaFoldDB" id="A0A0W8F0H3"/>
<comment type="caution">
    <text evidence="1">The sequence shown here is derived from an EMBL/GenBank/DDBJ whole genome shotgun (WGS) entry which is preliminary data.</text>
</comment>
<dbReference type="EMBL" id="LNQE01001663">
    <property type="protein sequence ID" value="KUG14410.1"/>
    <property type="molecule type" value="Genomic_DNA"/>
</dbReference>